<dbReference type="PROSITE" id="PS00933">
    <property type="entry name" value="FGGY_KINASES_1"/>
    <property type="match status" value="1"/>
</dbReference>
<dbReference type="GO" id="GO:0004370">
    <property type="term" value="F:glycerol kinase activity"/>
    <property type="evidence" value="ECO:0007669"/>
    <property type="project" value="TreeGrafter"/>
</dbReference>
<dbReference type="PANTHER" id="PTHR10196:SF69">
    <property type="entry name" value="GLYCEROL KINASE"/>
    <property type="match status" value="1"/>
</dbReference>
<gene>
    <name evidence="6" type="ORF">S01H1_63019</name>
</gene>
<dbReference type="EMBL" id="BARS01041435">
    <property type="protein sequence ID" value="GAG32198.1"/>
    <property type="molecule type" value="Genomic_DNA"/>
</dbReference>
<evidence type="ECO:0000256" key="3">
    <source>
        <dbReference type="ARBA" id="ARBA00022777"/>
    </source>
</evidence>
<evidence type="ECO:0000259" key="5">
    <source>
        <dbReference type="Pfam" id="PF00370"/>
    </source>
</evidence>
<dbReference type="PANTHER" id="PTHR10196">
    <property type="entry name" value="SUGAR KINASE"/>
    <property type="match status" value="1"/>
</dbReference>
<evidence type="ECO:0000256" key="4">
    <source>
        <dbReference type="ARBA" id="ARBA00043149"/>
    </source>
</evidence>
<reference evidence="6" key="1">
    <citation type="journal article" date="2014" name="Front. Microbiol.">
        <title>High frequency of phylogenetically diverse reductive dehalogenase-homologous genes in deep subseafloor sedimentary metagenomes.</title>
        <authorList>
            <person name="Kawai M."/>
            <person name="Futagami T."/>
            <person name="Toyoda A."/>
            <person name="Takaki Y."/>
            <person name="Nishi S."/>
            <person name="Hori S."/>
            <person name="Arai W."/>
            <person name="Tsubouchi T."/>
            <person name="Morono Y."/>
            <person name="Uchiyama I."/>
            <person name="Ito T."/>
            <person name="Fujiyama A."/>
            <person name="Inagaki F."/>
            <person name="Takami H."/>
        </authorList>
    </citation>
    <scope>NUCLEOTIDE SEQUENCE</scope>
    <source>
        <strain evidence="6">Expedition CK06-06</strain>
    </source>
</reference>
<dbReference type="GO" id="GO:0005829">
    <property type="term" value="C:cytosol"/>
    <property type="evidence" value="ECO:0007669"/>
    <property type="project" value="TreeGrafter"/>
</dbReference>
<dbReference type="AlphaFoldDB" id="X0X6A7"/>
<dbReference type="InterPro" id="IPR018484">
    <property type="entry name" value="FGGY_N"/>
</dbReference>
<keyword evidence="2" id="KW-0808">Transferase</keyword>
<proteinExistence type="inferred from homology"/>
<comment type="caution">
    <text evidence="6">The sequence shown here is derived from an EMBL/GenBank/DDBJ whole genome shotgun (WGS) entry which is preliminary data.</text>
</comment>
<evidence type="ECO:0000256" key="2">
    <source>
        <dbReference type="ARBA" id="ARBA00022679"/>
    </source>
</evidence>
<dbReference type="InterPro" id="IPR018483">
    <property type="entry name" value="Carb_kinase_FGGY_CS"/>
</dbReference>
<dbReference type="Gene3D" id="3.30.420.40">
    <property type="match status" value="1"/>
</dbReference>
<dbReference type="Pfam" id="PF00370">
    <property type="entry name" value="FGGY_N"/>
    <property type="match status" value="1"/>
</dbReference>
<comment type="similarity">
    <text evidence="1">Belongs to the FGGY kinase family.</text>
</comment>
<organism evidence="6">
    <name type="scientific">marine sediment metagenome</name>
    <dbReference type="NCBI Taxonomy" id="412755"/>
    <lineage>
        <taxon>unclassified sequences</taxon>
        <taxon>metagenomes</taxon>
        <taxon>ecological metagenomes</taxon>
    </lineage>
</organism>
<feature type="non-terminal residue" evidence="6">
    <location>
        <position position="208"/>
    </location>
</feature>
<name>X0X6A7_9ZZZZ</name>
<sequence length="208" mass="23014">MSKLILALDAGTTGNRAIAFDGSCQPVAQAYQEFAQHFPRPGWVEHDAVEIWETMLACIREVVGEVGAESIAAVAITNQRETTVAWDRETGVPVCNAIVWQCRRTAPKCEELKASHGEEIHRRTGLVVDAYFSGTKLAWILEHVEGAAKLAEQGRLLFGTVDTWLLWKLTGGRVHATDPSNASRTLLYNIIEGRWDERLVELFGVEGV</sequence>
<evidence type="ECO:0000313" key="6">
    <source>
        <dbReference type="EMBL" id="GAG32198.1"/>
    </source>
</evidence>
<protein>
    <recommendedName>
        <fullName evidence="4">ATP:glycerol 3-phosphotransferase</fullName>
    </recommendedName>
</protein>
<accession>X0X6A7</accession>
<feature type="domain" description="Carbohydrate kinase FGGY N-terminal" evidence="5">
    <location>
        <begin position="5"/>
        <end position="206"/>
    </location>
</feature>
<keyword evidence="3" id="KW-0418">Kinase</keyword>
<dbReference type="GO" id="GO:0019563">
    <property type="term" value="P:glycerol catabolic process"/>
    <property type="evidence" value="ECO:0007669"/>
    <property type="project" value="TreeGrafter"/>
</dbReference>
<dbReference type="InterPro" id="IPR043129">
    <property type="entry name" value="ATPase_NBD"/>
</dbReference>
<evidence type="ECO:0000256" key="1">
    <source>
        <dbReference type="ARBA" id="ARBA00009156"/>
    </source>
</evidence>
<dbReference type="SUPFAM" id="SSF53067">
    <property type="entry name" value="Actin-like ATPase domain"/>
    <property type="match status" value="1"/>
</dbReference>